<reference evidence="3 4" key="1">
    <citation type="submission" date="2021-03" db="EMBL/GenBank/DDBJ databases">
        <title>Genomic and phenotypic characterization of Chloracidobacterium isolates provides evidence for multiple species.</title>
        <authorList>
            <person name="Saini M.K."/>
            <person name="Costas A.M.G."/>
            <person name="Tank M."/>
            <person name="Bryant D.A."/>
        </authorList>
    </citation>
    <scope>NUCLEOTIDE SEQUENCE [LARGE SCALE GENOMIC DNA]</scope>
    <source>
        <strain evidence="3 4">BV2-C</strain>
    </source>
</reference>
<dbReference type="EMBL" id="CP072648">
    <property type="protein sequence ID" value="QUW03255.1"/>
    <property type="molecule type" value="Genomic_DNA"/>
</dbReference>
<feature type="transmembrane region" description="Helical" evidence="2">
    <location>
        <begin position="133"/>
        <end position="154"/>
    </location>
</feature>
<feature type="transmembrane region" description="Helical" evidence="2">
    <location>
        <begin position="247"/>
        <end position="267"/>
    </location>
</feature>
<feature type="region of interest" description="Disordered" evidence="1">
    <location>
        <begin position="331"/>
        <end position="363"/>
    </location>
</feature>
<keyword evidence="2" id="KW-0472">Membrane</keyword>
<protein>
    <recommendedName>
        <fullName evidence="5">Glycerophosphoryl diester phosphodiesterase membrane domain-containing protein</fullName>
    </recommendedName>
</protein>
<feature type="transmembrane region" description="Helical" evidence="2">
    <location>
        <begin position="184"/>
        <end position="210"/>
    </location>
</feature>
<keyword evidence="4" id="KW-1185">Reference proteome</keyword>
<feature type="transmembrane region" description="Helical" evidence="2">
    <location>
        <begin position="160"/>
        <end position="177"/>
    </location>
</feature>
<proteinExistence type="predicted"/>
<evidence type="ECO:0000256" key="2">
    <source>
        <dbReference type="SAM" id="Phobius"/>
    </source>
</evidence>
<feature type="compositionally biased region" description="Pro residues" evidence="1">
    <location>
        <begin position="341"/>
        <end position="352"/>
    </location>
</feature>
<feature type="transmembrane region" description="Helical" evidence="2">
    <location>
        <begin position="45"/>
        <end position="65"/>
    </location>
</feature>
<dbReference type="RefSeq" id="WP_211429146.1">
    <property type="nucleotide sequence ID" value="NZ_CP072648.1"/>
</dbReference>
<accession>A0ABX8BDW0</accession>
<evidence type="ECO:0000256" key="1">
    <source>
        <dbReference type="SAM" id="MobiDB-lite"/>
    </source>
</evidence>
<evidence type="ECO:0000313" key="3">
    <source>
        <dbReference type="EMBL" id="QUW03255.1"/>
    </source>
</evidence>
<feature type="transmembrane region" description="Helical" evidence="2">
    <location>
        <begin position="77"/>
        <end position="99"/>
    </location>
</feature>
<dbReference type="Proteomes" id="UP000676506">
    <property type="component" value="Chromosome 1"/>
</dbReference>
<sequence>MTESPLPGRAEELPSLRQLADLEPLSTGDLIDRAVQVYRRNFAPLLYLAILPVLASCVGTLLIAYTSTGLRESVATLPVIIAGLSLGYFLTYIISPLLLMLITGGLTRTVADFVMLDTPISFRRTWRLIRSRLWALIWAQILGSVLFWMALAGLVLVEFFLLWVMILVALLLFGYLPPMVASPLLVLLIMVIVALGFVSYCAVVAQVALIPSVVMIEGRRGWESIVRSLQLARGTIWRITQITLFDMAIASSVISAIGIPIVIYVILNGDFDDLTRTPTWFILAANLADQLGKLVTLPMSTIAYCLLYFDMRVRREGYDVELLGARLENASARGSATTQPPMTPRPSPPVVGPPKTEAATFSP</sequence>
<organism evidence="3 4">
    <name type="scientific">Chloracidobacterium validum</name>
    <dbReference type="NCBI Taxonomy" id="2821543"/>
    <lineage>
        <taxon>Bacteria</taxon>
        <taxon>Pseudomonadati</taxon>
        <taxon>Acidobacteriota</taxon>
        <taxon>Terriglobia</taxon>
        <taxon>Terriglobales</taxon>
        <taxon>Acidobacteriaceae</taxon>
        <taxon>Chloracidobacterium</taxon>
    </lineage>
</organism>
<keyword evidence="2" id="KW-0812">Transmembrane</keyword>
<evidence type="ECO:0000313" key="4">
    <source>
        <dbReference type="Proteomes" id="UP000676506"/>
    </source>
</evidence>
<evidence type="ECO:0008006" key="5">
    <source>
        <dbReference type="Google" id="ProtNLM"/>
    </source>
</evidence>
<gene>
    <name evidence="3" type="ORF">J8C06_02110</name>
</gene>
<keyword evidence="2" id="KW-1133">Transmembrane helix</keyword>
<name>A0ABX8BDW0_9BACT</name>